<protein>
    <submittedName>
        <fullName evidence="5">Transcriptional regulator</fullName>
    </submittedName>
</protein>
<proteinExistence type="predicted"/>
<dbReference type="InterPro" id="IPR036390">
    <property type="entry name" value="WH_DNA-bd_sf"/>
</dbReference>
<dbReference type="SMART" id="SM00895">
    <property type="entry name" value="FCD"/>
    <property type="match status" value="1"/>
</dbReference>
<reference evidence="6" key="1">
    <citation type="submission" date="2017-05" db="EMBL/GenBank/DDBJ databases">
        <authorList>
            <person name="Macchi M."/>
            <person name="Festa S."/>
            <person name="Coppotelli B.M."/>
            <person name="Morelli I.S."/>
        </authorList>
    </citation>
    <scope>NUCLEOTIDE SEQUENCE [LARGE SCALE GENOMIC DNA]</scope>
    <source>
        <strain evidence="6">I</strain>
    </source>
</reference>
<dbReference type="InterPro" id="IPR008920">
    <property type="entry name" value="TF_FadR/GntR_C"/>
</dbReference>
<keyword evidence="1" id="KW-0805">Transcription regulation</keyword>
<evidence type="ECO:0000256" key="2">
    <source>
        <dbReference type="ARBA" id="ARBA00023125"/>
    </source>
</evidence>
<evidence type="ECO:0000313" key="6">
    <source>
        <dbReference type="Proteomes" id="UP000196655"/>
    </source>
</evidence>
<keyword evidence="3" id="KW-0804">Transcription</keyword>
<dbReference type="PRINTS" id="PR00035">
    <property type="entry name" value="HTHGNTR"/>
</dbReference>
<dbReference type="PANTHER" id="PTHR43537:SF24">
    <property type="entry name" value="GLUCONATE OPERON TRANSCRIPTIONAL REPRESSOR"/>
    <property type="match status" value="1"/>
</dbReference>
<dbReference type="Pfam" id="PF00392">
    <property type="entry name" value="GntR"/>
    <property type="match status" value="1"/>
</dbReference>
<evidence type="ECO:0000259" key="4">
    <source>
        <dbReference type="PROSITE" id="PS50949"/>
    </source>
</evidence>
<dbReference type="SUPFAM" id="SSF48008">
    <property type="entry name" value="GntR ligand-binding domain-like"/>
    <property type="match status" value="1"/>
</dbReference>
<comment type="caution">
    <text evidence="5">The sequence shown here is derived from an EMBL/GenBank/DDBJ whole genome shotgun (WGS) entry which is preliminary data.</text>
</comment>
<dbReference type="GO" id="GO:0003700">
    <property type="term" value="F:DNA-binding transcription factor activity"/>
    <property type="evidence" value="ECO:0007669"/>
    <property type="project" value="InterPro"/>
</dbReference>
<dbReference type="InterPro" id="IPR011711">
    <property type="entry name" value="GntR_C"/>
</dbReference>
<gene>
    <name evidence="5" type="ORF">BWR60_16115</name>
</gene>
<dbReference type="AlphaFoldDB" id="A0A211ZLR8"/>
<dbReference type="PROSITE" id="PS50949">
    <property type="entry name" value="HTH_GNTR"/>
    <property type="match status" value="1"/>
</dbReference>
<evidence type="ECO:0000313" key="5">
    <source>
        <dbReference type="EMBL" id="OWJ66116.1"/>
    </source>
</evidence>
<dbReference type="STRING" id="1122125.GCA_000423185_05977"/>
<evidence type="ECO:0000256" key="1">
    <source>
        <dbReference type="ARBA" id="ARBA00023015"/>
    </source>
</evidence>
<keyword evidence="6" id="KW-1185">Reference proteome</keyword>
<sequence>MDPNTIADTLRQEIEARLLPPDSVLRQESLADRFRVSRQPVRQALDRLLAEGLVVRRSDRSLAVAGLSAEEGRELAALRILVEGEALRLSLPRLAPRDLRRAARLAEDLAEEEDPAAIEELDIAFHAALYGACGNARLLCLIDSLRREGRRAYTLQPPGSAFRAAMAMQHDGILAACRDGDAAAAVAALAAHLRAAADPQPGDTR</sequence>
<organism evidence="5 6">
    <name type="scientific">Inquilinus limosus</name>
    <dbReference type="NCBI Taxonomy" id="171674"/>
    <lineage>
        <taxon>Bacteria</taxon>
        <taxon>Pseudomonadati</taxon>
        <taxon>Pseudomonadota</taxon>
        <taxon>Alphaproteobacteria</taxon>
        <taxon>Rhodospirillales</taxon>
        <taxon>Rhodospirillaceae</taxon>
        <taxon>Inquilinus</taxon>
    </lineage>
</organism>
<dbReference type="PANTHER" id="PTHR43537">
    <property type="entry name" value="TRANSCRIPTIONAL REGULATOR, GNTR FAMILY"/>
    <property type="match status" value="1"/>
</dbReference>
<dbReference type="RefSeq" id="WP_088152045.1">
    <property type="nucleotide sequence ID" value="NZ_NHON01000028.1"/>
</dbReference>
<evidence type="ECO:0000256" key="3">
    <source>
        <dbReference type="ARBA" id="ARBA00023163"/>
    </source>
</evidence>
<dbReference type="InterPro" id="IPR036388">
    <property type="entry name" value="WH-like_DNA-bd_sf"/>
</dbReference>
<dbReference type="SUPFAM" id="SSF46785">
    <property type="entry name" value="Winged helix' DNA-binding domain"/>
    <property type="match status" value="1"/>
</dbReference>
<name>A0A211ZLR8_9PROT</name>
<dbReference type="EMBL" id="NHON01000028">
    <property type="protein sequence ID" value="OWJ66116.1"/>
    <property type="molecule type" value="Genomic_DNA"/>
</dbReference>
<dbReference type="Proteomes" id="UP000196655">
    <property type="component" value="Unassembled WGS sequence"/>
</dbReference>
<dbReference type="OrthoDB" id="9812290at2"/>
<dbReference type="SMART" id="SM00345">
    <property type="entry name" value="HTH_GNTR"/>
    <property type="match status" value="1"/>
</dbReference>
<accession>A0A211ZLR8</accession>
<keyword evidence="2" id="KW-0238">DNA-binding</keyword>
<dbReference type="GO" id="GO:0003677">
    <property type="term" value="F:DNA binding"/>
    <property type="evidence" value="ECO:0007669"/>
    <property type="project" value="UniProtKB-KW"/>
</dbReference>
<feature type="domain" description="HTH gntR-type" evidence="4">
    <location>
        <begin position="1"/>
        <end position="67"/>
    </location>
</feature>
<dbReference type="Gene3D" id="1.20.120.530">
    <property type="entry name" value="GntR ligand-binding domain-like"/>
    <property type="match status" value="1"/>
</dbReference>
<dbReference type="Gene3D" id="1.10.10.10">
    <property type="entry name" value="Winged helix-like DNA-binding domain superfamily/Winged helix DNA-binding domain"/>
    <property type="match status" value="1"/>
</dbReference>
<dbReference type="Pfam" id="PF07729">
    <property type="entry name" value="FCD"/>
    <property type="match status" value="1"/>
</dbReference>
<dbReference type="InterPro" id="IPR000524">
    <property type="entry name" value="Tscrpt_reg_HTH_GntR"/>
</dbReference>